<accession>A0AAN9UV18</accession>
<protein>
    <submittedName>
        <fullName evidence="2">Uncharacterized protein</fullName>
    </submittedName>
</protein>
<dbReference type="EMBL" id="JAKJXP020000035">
    <property type="protein sequence ID" value="KAK7752695.1"/>
    <property type="molecule type" value="Genomic_DNA"/>
</dbReference>
<sequence length="281" mass="30093">MPNQYPSGTPGGGSADFDPYGHLKEETLARLNEDLRQAELSFAPRFEEAESIKDPVEKKNKVDNLQNSFSTKQSLIRKKYGVRLRQRRTKAEITGERHRLGLKHGSPSDVEGRSYTSYKRQRTSQGPYSVGSHIASSPSSLTGTPSKHLAVSAMNSGLGGSSATAATTDPTRPSSSLQQSPAVRPLIEHVPPQNSLSSYQRKGYRVSSHVPRPSQPSPTSATATQSPPDQRHGSASAPVVLDDDDDNSSDSDSDSDEEIPASLPSGAKRTSGTPQTSLVVG</sequence>
<dbReference type="Proteomes" id="UP001320420">
    <property type="component" value="Unassembled WGS sequence"/>
</dbReference>
<feature type="region of interest" description="Disordered" evidence="1">
    <location>
        <begin position="1"/>
        <end position="21"/>
    </location>
</feature>
<proteinExistence type="predicted"/>
<evidence type="ECO:0000313" key="3">
    <source>
        <dbReference type="Proteomes" id="UP001320420"/>
    </source>
</evidence>
<evidence type="ECO:0000256" key="1">
    <source>
        <dbReference type="SAM" id="MobiDB-lite"/>
    </source>
</evidence>
<reference evidence="2 3" key="1">
    <citation type="submission" date="2024-02" db="EMBL/GenBank/DDBJ databases">
        <title>De novo assembly and annotation of 12 fungi associated with fruit tree decline syndrome in Ontario, Canada.</title>
        <authorList>
            <person name="Sulman M."/>
            <person name="Ellouze W."/>
            <person name="Ilyukhin E."/>
        </authorList>
    </citation>
    <scope>NUCLEOTIDE SEQUENCE [LARGE SCALE GENOMIC DNA]</scope>
    <source>
        <strain evidence="2 3">M11/M66-122</strain>
    </source>
</reference>
<dbReference type="AlphaFoldDB" id="A0AAN9UV18"/>
<feature type="compositionally biased region" description="Basic and acidic residues" evidence="1">
    <location>
        <begin position="89"/>
        <end position="99"/>
    </location>
</feature>
<gene>
    <name evidence="2" type="ORF">SLS62_005247</name>
</gene>
<feature type="compositionally biased region" description="Polar residues" evidence="1">
    <location>
        <begin position="217"/>
        <end position="228"/>
    </location>
</feature>
<feature type="compositionally biased region" description="Polar residues" evidence="1">
    <location>
        <begin position="161"/>
        <end position="181"/>
    </location>
</feature>
<feature type="region of interest" description="Disordered" evidence="1">
    <location>
        <begin position="89"/>
        <end position="281"/>
    </location>
</feature>
<name>A0AAN9UV18_9PEZI</name>
<organism evidence="2 3">
    <name type="scientific">Diatrype stigma</name>
    <dbReference type="NCBI Taxonomy" id="117547"/>
    <lineage>
        <taxon>Eukaryota</taxon>
        <taxon>Fungi</taxon>
        <taxon>Dikarya</taxon>
        <taxon>Ascomycota</taxon>
        <taxon>Pezizomycotina</taxon>
        <taxon>Sordariomycetes</taxon>
        <taxon>Xylariomycetidae</taxon>
        <taxon>Xylariales</taxon>
        <taxon>Diatrypaceae</taxon>
        <taxon>Diatrype</taxon>
    </lineage>
</organism>
<keyword evidence="3" id="KW-1185">Reference proteome</keyword>
<feature type="compositionally biased region" description="Polar residues" evidence="1">
    <location>
        <begin position="114"/>
        <end position="127"/>
    </location>
</feature>
<evidence type="ECO:0000313" key="2">
    <source>
        <dbReference type="EMBL" id="KAK7752695.1"/>
    </source>
</evidence>
<feature type="compositionally biased region" description="Acidic residues" evidence="1">
    <location>
        <begin position="241"/>
        <end position="259"/>
    </location>
</feature>
<comment type="caution">
    <text evidence="2">The sequence shown here is derived from an EMBL/GenBank/DDBJ whole genome shotgun (WGS) entry which is preliminary data.</text>
</comment>
<feature type="compositionally biased region" description="Polar residues" evidence="1">
    <location>
        <begin position="268"/>
        <end position="281"/>
    </location>
</feature>
<feature type="compositionally biased region" description="Polar residues" evidence="1">
    <location>
        <begin position="134"/>
        <end position="145"/>
    </location>
</feature>